<feature type="region of interest" description="Disordered" evidence="1">
    <location>
        <begin position="36"/>
        <end position="55"/>
    </location>
</feature>
<dbReference type="AlphaFoldDB" id="W5TPH6"/>
<proteinExistence type="predicted"/>
<protein>
    <submittedName>
        <fullName evidence="2">Uncharacterized protein</fullName>
    </submittedName>
</protein>
<dbReference type="RefSeq" id="WP_158436402.1">
    <property type="nucleotide sequence ID" value="NZ_CP006850.1"/>
</dbReference>
<dbReference type="PATRIC" id="fig|1415166.3.peg.6687"/>
<sequence length="55" mass="6177">MNLAEDHLRSHGPLRSERLTVRRWRDRVDLVTEPTAALDVPVATSPEGSGDRLAR</sequence>
<reference evidence="2 3" key="1">
    <citation type="journal article" date="2014" name="Appl. Environ. Microbiol.">
        <title>Insights into the Microbial Degradation of Rubber and Gutta-Percha by Analysis of the Complete Genome of Nocardia nova SH22a.</title>
        <authorList>
            <person name="Luo Q."/>
            <person name="Hiessl S."/>
            <person name="Poehlein A."/>
            <person name="Daniel R."/>
            <person name="Steinbuchel A."/>
        </authorList>
    </citation>
    <scope>NUCLEOTIDE SEQUENCE [LARGE SCALE GENOMIC DNA]</scope>
    <source>
        <strain evidence="2">SH22a</strain>
    </source>
</reference>
<dbReference type="Proteomes" id="UP000019150">
    <property type="component" value="Chromosome"/>
</dbReference>
<organism evidence="2 3">
    <name type="scientific">Nocardia nova SH22a</name>
    <dbReference type="NCBI Taxonomy" id="1415166"/>
    <lineage>
        <taxon>Bacteria</taxon>
        <taxon>Bacillati</taxon>
        <taxon>Actinomycetota</taxon>
        <taxon>Actinomycetes</taxon>
        <taxon>Mycobacteriales</taxon>
        <taxon>Nocardiaceae</taxon>
        <taxon>Nocardia</taxon>
    </lineage>
</organism>
<evidence type="ECO:0000313" key="3">
    <source>
        <dbReference type="Proteomes" id="UP000019150"/>
    </source>
</evidence>
<accession>W5TPH6</accession>
<dbReference type="EMBL" id="CP006850">
    <property type="protein sequence ID" value="AHH21275.1"/>
    <property type="molecule type" value="Genomic_DNA"/>
</dbReference>
<gene>
    <name evidence="2" type="ORF">NONO_c65050</name>
</gene>
<dbReference type="HOGENOM" id="CLU_3027764_0_0_11"/>
<evidence type="ECO:0000256" key="1">
    <source>
        <dbReference type="SAM" id="MobiDB-lite"/>
    </source>
</evidence>
<name>W5TPH6_9NOCA</name>
<dbReference type="KEGG" id="nno:NONO_c65050"/>
<keyword evidence="3" id="KW-1185">Reference proteome</keyword>
<evidence type="ECO:0000313" key="2">
    <source>
        <dbReference type="EMBL" id="AHH21275.1"/>
    </source>
</evidence>